<dbReference type="PANTHER" id="PTHR36448">
    <property type="entry name" value="BLR7373 PROTEIN"/>
    <property type="match status" value="1"/>
</dbReference>
<dbReference type="InterPro" id="IPR011051">
    <property type="entry name" value="RmlC_Cupin_sf"/>
</dbReference>
<gene>
    <name evidence="2" type="ORF">L202_00017</name>
</gene>
<dbReference type="PIRSF" id="PIRSF019307">
    <property type="entry name" value="UCP019307"/>
    <property type="match status" value="1"/>
</dbReference>
<keyword evidence="3" id="KW-1185">Reference proteome</keyword>
<dbReference type="SMART" id="SM00835">
    <property type="entry name" value="Cupin_1"/>
    <property type="match status" value="1"/>
</dbReference>
<dbReference type="GeneID" id="30151326"/>
<dbReference type="EMBL" id="AWGJ01000001">
    <property type="protein sequence ID" value="ODN83980.1"/>
    <property type="molecule type" value="Genomic_DNA"/>
</dbReference>
<name>A0A1E3I5S5_9TREE</name>
<dbReference type="InterPro" id="IPR014500">
    <property type="entry name" value="UCP019307_cupin"/>
</dbReference>
<evidence type="ECO:0000313" key="2">
    <source>
        <dbReference type="EMBL" id="ODN83980.1"/>
    </source>
</evidence>
<dbReference type="SUPFAM" id="SSF51182">
    <property type="entry name" value="RmlC-like cupins"/>
    <property type="match status" value="1"/>
</dbReference>
<comment type="caution">
    <text evidence="2">The sequence shown here is derived from an EMBL/GenBank/DDBJ whole genome shotgun (WGS) entry which is preliminary data.</text>
</comment>
<protein>
    <recommendedName>
        <fullName evidence="1">Cupin type-1 domain-containing protein</fullName>
    </recommendedName>
</protein>
<dbReference type="CDD" id="cd02219">
    <property type="entry name" value="cupin_YjlB-like"/>
    <property type="match status" value="1"/>
</dbReference>
<dbReference type="InterPro" id="IPR014710">
    <property type="entry name" value="RmlC-like_jellyroll"/>
</dbReference>
<accession>A0A1E3I5S5</accession>
<dbReference type="AlphaFoldDB" id="A0A1E3I5S5"/>
<dbReference type="Pfam" id="PF00190">
    <property type="entry name" value="Cupin_1"/>
    <property type="match status" value="1"/>
</dbReference>
<evidence type="ECO:0000259" key="1">
    <source>
        <dbReference type="SMART" id="SM00835"/>
    </source>
</evidence>
<dbReference type="RefSeq" id="XP_018997783.1">
    <property type="nucleotide sequence ID" value="XM_019133078.1"/>
</dbReference>
<dbReference type="OrthoDB" id="2446447at2759"/>
<sequence>MFSSAITQLFSLRTSSHQIPAFATFPNTSLLGHPLIIYHSAFSPASATATSVEKHLRKVGVVEPRWRYTMYRQHHYHSTTHEVLVVTNGGARLCFGGPPEKANEGRVEVRVRRGDVMIVPAGVSHALMEDEGKFEMVGSYPKEAESWDMCTGQEEERGEAWDTIRGLKWFEKDPIYGDEGPVLSSKDDKE</sequence>
<dbReference type="Proteomes" id="UP000094065">
    <property type="component" value="Unassembled WGS sequence"/>
</dbReference>
<evidence type="ECO:0000313" key="3">
    <source>
        <dbReference type="Proteomes" id="UP000094065"/>
    </source>
</evidence>
<organism evidence="2 3">
    <name type="scientific">Cryptococcus amylolentus CBS 6039</name>
    <dbReference type="NCBI Taxonomy" id="1295533"/>
    <lineage>
        <taxon>Eukaryota</taxon>
        <taxon>Fungi</taxon>
        <taxon>Dikarya</taxon>
        <taxon>Basidiomycota</taxon>
        <taxon>Agaricomycotina</taxon>
        <taxon>Tremellomycetes</taxon>
        <taxon>Tremellales</taxon>
        <taxon>Cryptococcaceae</taxon>
        <taxon>Cryptococcus</taxon>
    </lineage>
</organism>
<feature type="domain" description="Cupin type-1" evidence="1">
    <location>
        <begin position="39"/>
        <end position="157"/>
    </location>
</feature>
<reference evidence="2 3" key="1">
    <citation type="submission" date="2016-06" db="EMBL/GenBank/DDBJ databases">
        <title>Evolution of pathogenesis and genome organization in the Tremellales.</title>
        <authorList>
            <person name="Cuomo C."/>
            <person name="Litvintseva A."/>
            <person name="Heitman J."/>
            <person name="Chen Y."/>
            <person name="Sun S."/>
            <person name="Springer D."/>
            <person name="Dromer F."/>
            <person name="Young S."/>
            <person name="Zeng Q."/>
            <person name="Chapman S."/>
            <person name="Gujja S."/>
            <person name="Saif S."/>
            <person name="Birren B."/>
        </authorList>
    </citation>
    <scope>NUCLEOTIDE SEQUENCE [LARGE SCALE GENOMIC DNA]</scope>
    <source>
        <strain evidence="2 3">CBS 6039</strain>
    </source>
</reference>
<dbReference type="PANTHER" id="PTHR36448:SF3">
    <property type="entry name" value="CUPIN TYPE-2 DOMAIN-CONTAINING PROTEIN"/>
    <property type="match status" value="1"/>
</dbReference>
<dbReference type="InterPro" id="IPR006045">
    <property type="entry name" value="Cupin_1"/>
</dbReference>
<dbReference type="InterPro" id="IPR047121">
    <property type="entry name" value="YjiB-like"/>
</dbReference>
<proteinExistence type="predicted"/>
<dbReference type="Gene3D" id="2.60.120.10">
    <property type="entry name" value="Jelly Rolls"/>
    <property type="match status" value="1"/>
</dbReference>